<keyword evidence="5" id="KW-1185">Reference proteome</keyword>
<dbReference type="PANTHER" id="PTHR24220:SF659">
    <property type="entry name" value="TRANSPORTER, PUTATIVE-RELATED"/>
    <property type="match status" value="1"/>
</dbReference>
<sequence length="222" mass="23558">MSTSPAELVALRNVSKSFPDGERTRSVLDSLSFGVAPGEVVALLGPSGSGKTTALNIACGLLQPDSGDVLISDETLDLSSRSRLAFLRRCYFGILPQHGGLIDEESVASNLALPVRLGQPRLSRGDRHARVLELLKSVDALPATQFTAGTLSGGERQRVLLARALANEPKVLLADEPSSHLDAPASRTVLTLIRRRAEAGMGALIATHDPLVLEHCDRAVEL</sequence>
<dbReference type="OrthoDB" id="9778572at2"/>
<dbReference type="EMBL" id="RKHK01000001">
    <property type="protein sequence ID" value="ROR74005.1"/>
    <property type="molecule type" value="Genomic_DNA"/>
</dbReference>
<evidence type="ECO:0000313" key="5">
    <source>
        <dbReference type="Proteomes" id="UP000280668"/>
    </source>
</evidence>
<organism evidence="4 5">
    <name type="scientific">Bogoriella caseilytica</name>
    <dbReference type="NCBI Taxonomy" id="56055"/>
    <lineage>
        <taxon>Bacteria</taxon>
        <taxon>Bacillati</taxon>
        <taxon>Actinomycetota</taxon>
        <taxon>Actinomycetes</taxon>
        <taxon>Micrococcales</taxon>
        <taxon>Bogoriellaceae</taxon>
        <taxon>Bogoriella</taxon>
    </lineage>
</organism>
<dbReference type="PANTHER" id="PTHR24220">
    <property type="entry name" value="IMPORT ATP-BINDING PROTEIN"/>
    <property type="match status" value="1"/>
</dbReference>
<dbReference type="Gene3D" id="3.40.50.300">
    <property type="entry name" value="P-loop containing nucleotide triphosphate hydrolases"/>
    <property type="match status" value="1"/>
</dbReference>
<dbReference type="InterPro" id="IPR003439">
    <property type="entry name" value="ABC_transporter-like_ATP-bd"/>
</dbReference>
<keyword evidence="1" id="KW-0547">Nucleotide-binding</keyword>
<comment type="caution">
    <text evidence="4">The sequence shown here is derived from an EMBL/GenBank/DDBJ whole genome shotgun (WGS) entry which is preliminary data.</text>
</comment>
<evidence type="ECO:0000256" key="2">
    <source>
        <dbReference type="ARBA" id="ARBA00022840"/>
    </source>
</evidence>
<dbReference type="PROSITE" id="PS00211">
    <property type="entry name" value="ABC_TRANSPORTER_1"/>
    <property type="match status" value="1"/>
</dbReference>
<dbReference type="RefSeq" id="WP_123304353.1">
    <property type="nucleotide sequence ID" value="NZ_RKHK01000001.1"/>
</dbReference>
<evidence type="ECO:0000256" key="1">
    <source>
        <dbReference type="ARBA" id="ARBA00022741"/>
    </source>
</evidence>
<accession>A0A3N2BFJ5</accession>
<protein>
    <submittedName>
        <fullName evidence="4">Putative ABC transport system ATP-binding protein</fullName>
    </submittedName>
</protein>
<name>A0A3N2BFJ5_9MICO</name>
<dbReference type="AlphaFoldDB" id="A0A3N2BFJ5"/>
<keyword evidence="2 4" id="KW-0067">ATP-binding</keyword>
<dbReference type="InterPro" id="IPR003593">
    <property type="entry name" value="AAA+_ATPase"/>
</dbReference>
<proteinExistence type="predicted"/>
<dbReference type="InterPro" id="IPR017871">
    <property type="entry name" value="ABC_transporter-like_CS"/>
</dbReference>
<dbReference type="SUPFAM" id="SSF52540">
    <property type="entry name" value="P-loop containing nucleoside triphosphate hydrolases"/>
    <property type="match status" value="1"/>
</dbReference>
<feature type="domain" description="ABC transporter" evidence="3">
    <location>
        <begin position="9"/>
        <end position="222"/>
    </location>
</feature>
<dbReference type="PROSITE" id="PS50893">
    <property type="entry name" value="ABC_TRANSPORTER_2"/>
    <property type="match status" value="1"/>
</dbReference>
<dbReference type="GO" id="GO:0016887">
    <property type="term" value="F:ATP hydrolysis activity"/>
    <property type="evidence" value="ECO:0007669"/>
    <property type="project" value="InterPro"/>
</dbReference>
<dbReference type="Proteomes" id="UP000280668">
    <property type="component" value="Unassembled WGS sequence"/>
</dbReference>
<dbReference type="GO" id="GO:0022857">
    <property type="term" value="F:transmembrane transporter activity"/>
    <property type="evidence" value="ECO:0007669"/>
    <property type="project" value="TreeGrafter"/>
</dbReference>
<dbReference type="SMART" id="SM00382">
    <property type="entry name" value="AAA"/>
    <property type="match status" value="1"/>
</dbReference>
<dbReference type="GO" id="GO:0005524">
    <property type="term" value="F:ATP binding"/>
    <property type="evidence" value="ECO:0007669"/>
    <property type="project" value="UniProtKB-KW"/>
</dbReference>
<evidence type="ECO:0000313" key="4">
    <source>
        <dbReference type="EMBL" id="ROR74005.1"/>
    </source>
</evidence>
<evidence type="ECO:0000259" key="3">
    <source>
        <dbReference type="PROSITE" id="PS50893"/>
    </source>
</evidence>
<reference evidence="4 5" key="1">
    <citation type="submission" date="2018-11" db="EMBL/GenBank/DDBJ databases">
        <title>Sequencing the genomes of 1000 actinobacteria strains.</title>
        <authorList>
            <person name="Klenk H.-P."/>
        </authorList>
    </citation>
    <scope>NUCLEOTIDE SEQUENCE [LARGE SCALE GENOMIC DNA]</scope>
    <source>
        <strain evidence="4 5">DSM 11294</strain>
    </source>
</reference>
<dbReference type="InterPro" id="IPR027417">
    <property type="entry name" value="P-loop_NTPase"/>
</dbReference>
<dbReference type="Pfam" id="PF00005">
    <property type="entry name" value="ABC_tran"/>
    <property type="match status" value="1"/>
</dbReference>
<dbReference type="GO" id="GO:0005886">
    <property type="term" value="C:plasma membrane"/>
    <property type="evidence" value="ECO:0007669"/>
    <property type="project" value="TreeGrafter"/>
</dbReference>
<gene>
    <name evidence="4" type="ORF">EDD31_2401</name>
</gene>
<dbReference type="InterPro" id="IPR015854">
    <property type="entry name" value="ABC_transpr_LolD-like"/>
</dbReference>